<organism evidence="12">
    <name type="scientific">uncultured Rubrobacteraceae bacterium</name>
    <dbReference type="NCBI Taxonomy" id="349277"/>
    <lineage>
        <taxon>Bacteria</taxon>
        <taxon>Bacillati</taxon>
        <taxon>Actinomycetota</taxon>
        <taxon>Rubrobacteria</taxon>
        <taxon>Rubrobacterales</taxon>
        <taxon>Rubrobacteraceae</taxon>
        <taxon>environmental samples</taxon>
    </lineage>
</organism>
<evidence type="ECO:0000256" key="2">
    <source>
        <dbReference type="ARBA" id="ARBA00022448"/>
    </source>
</evidence>
<keyword evidence="7" id="KW-0406">Ion transport</keyword>
<proteinExistence type="predicted"/>
<reference evidence="12" key="1">
    <citation type="submission" date="2020-02" db="EMBL/GenBank/DDBJ databases">
        <authorList>
            <person name="Meier V. D."/>
        </authorList>
    </citation>
    <scope>NUCLEOTIDE SEQUENCE</scope>
    <source>
        <strain evidence="12">AVDCRST_MAG14</strain>
    </source>
</reference>
<evidence type="ECO:0000256" key="7">
    <source>
        <dbReference type="ARBA" id="ARBA00023065"/>
    </source>
</evidence>
<dbReference type="PANTHER" id="PTHR32507:SF8">
    <property type="entry name" value="CNH1P"/>
    <property type="match status" value="1"/>
</dbReference>
<dbReference type="InterPro" id="IPR006153">
    <property type="entry name" value="Cation/H_exchanger_TM"/>
</dbReference>
<dbReference type="AlphaFoldDB" id="A0A6J4R1A4"/>
<evidence type="ECO:0000256" key="4">
    <source>
        <dbReference type="ARBA" id="ARBA00022475"/>
    </source>
</evidence>
<evidence type="ECO:0000256" key="5">
    <source>
        <dbReference type="ARBA" id="ARBA00022692"/>
    </source>
</evidence>
<keyword evidence="4" id="KW-1003">Cell membrane</keyword>
<evidence type="ECO:0000256" key="8">
    <source>
        <dbReference type="ARBA" id="ARBA00023136"/>
    </source>
</evidence>
<feature type="transmembrane region" description="Helical" evidence="9">
    <location>
        <begin position="58"/>
        <end position="77"/>
    </location>
</feature>
<evidence type="ECO:0000256" key="1">
    <source>
        <dbReference type="ARBA" id="ARBA00004651"/>
    </source>
</evidence>
<protein>
    <submittedName>
        <fullName evidence="12">Uncharacterized protein</fullName>
    </submittedName>
</protein>
<evidence type="ECO:0000256" key="3">
    <source>
        <dbReference type="ARBA" id="ARBA00022449"/>
    </source>
</evidence>
<dbReference type="Pfam" id="PF00999">
    <property type="entry name" value="Na_H_Exchanger"/>
    <property type="match status" value="1"/>
</dbReference>
<dbReference type="SUPFAM" id="SSF52821">
    <property type="entry name" value="Rhodanese/Cell cycle control phosphatase"/>
    <property type="match status" value="1"/>
</dbReference>
<keyword evidence="5 9" id="KW-0812">Transmembrane</keyword>
<feature type="transmembrane region" description="Helical" evidence="9">
    <location>
        <begin position="305"/>
        <end position="324"/>
    </location>
</feature>
<feature type="transmembrane region" description="Helical" evidence="9">
    <location>
        <begin position="336"/>
        <end position="358"/>
    </location>
</feature>
<feature type="transmembrane region" description="Helical" evidence="9">
    <location>
        <begin position="157"/>
        <end position="176"/>
    </location>
</feature>
<feature type="transmembrane region" description="Helical" evidence="9">
    <location>
        <begin position="224"/>
        <end position="243"/>
    </location>
</feature>
<keyword evidence="8 9" id="KW-0472">Membrane</keyword>
<feature type="transmembrane region" description="Helical" evidence="9">
    <location>
        <begin position="249"/>
        <end position="270"/>
    </location>
</feature>
<comment type="subcellular location">
    <subcellularLocation>
        <location evidence="1">Cell membrane</location>
        <topology evidence="1">Multi-pass membrane protein</topology>
    </subcellularLocation>
</comment>
<dbReference type="EMBL" id="CADCVG010000066">
    <property type="protein sequence ID" value="CAA9455987.1"/>
    <property type="molecule type" value="Genomic_DNA"/>
</dbReference>
<name>A0A6J4R1A4_9ACTN</name>
<feature type="transmembrane region" description="Helical" evidence="9">
    <location>
        <begin position="188"/>
        <end position="212"/>
    </location>
</feature>
<dbReference type="InterPro" id="IPR038770">
    <property type="entry name" value="Na+/solute_symporter_sf"/>
</dbReference>
<dbReference type="Gene3D" id="3.40.250.10">
    <property type="entry name" value="Rhodanese-like domain"/>
    <property type="match status" value="1"/>
</dbReference>
<sequence>MPDLLTAFALVAAVLTVSALASGIVERAPLSFPIIFLGLGFLLGERGLGLLTLGPEDAVLESVAILTLVLVLFLDAVRLREGEMNTVGLVPMLSLGPGTLIIITIIALGAHFLINATLIESLLLGTILASTDPVVLRDVVRNERIPRSVRSALSIEAGTNDVVVLPILLVLIAVANAEASGVAGWATFAAQVFVLGPAIGFAVGAGGAWLMGRADAKFGISREYQALYGIGLVLLAFAGAQGLGGDGFLAAFSAGLAVALLNFDLCDCFLDYGETTAEMTMLLAFVFFGAVISEIAYEVPLLPTLALAAVVIFVARPLAIGIVLQRAAVSNAARAFIGWFGPRGLNSLLLALLVLQSGVANSEFLLAVTGVVVTVSVVLHGASAAPLSALYGRAIERATYEEERESTAAGIFGGAAKETPRISVDELAEQLEGPNPPIVLDVRTRSQYERDGARIPGSVRVMPDAVEDWAVRYIAEHPDGEPHLRPIAAYCT</sequence>
<dbReference type="GO" id="GO:0005886">
    <property type="term" value="C:plasma membrane"/>
    <property type="evidence" value="ECO:0007669"/>
    <property type="project" value="UniProtKB-SubCell"/>
</dbReference>
<keyword evidence="3" id="KW-0050">Antiport</keyword>
<feature type="transmembrane region" description="Helical" evidence="9">
    <location>
        <begin position="364"/>
        <end position="387"/>
    </location>
</feature>
<dbReference type="PANTHER" id="PTHR32507">
    <property type="entry name" value="NA(+)/H(+) ANTIPORTER 1"/>
    <property type="match status" value="1"/>
</dbReference>
<evidence type="ECO:0000256" key="9">
    <source>
        <dbReference type="SAM" id="Phobius"/>
    </source>
</evidence>
<feature type="domain" description="Cation/H+ exchanger transmembrane" evidence="11">
    <location>
        <begin position="18"/>
        <end position="387"/>
    </location>
</feature>
<dbReference type="GO" id="GO:1902600">
    <property type="term" value="P:proton transmembrane transport"/>
    <property type="evidence" value="ECO:0007669"/>
    <property type="project" value="InterPro"/>
</dbReference>
<accession>A0A6J4R1A4</accession>
<gene>
    <name evidence="12" type="ORF">AVDCRST_MAG14-1638</name>
</gene>
<keyword evidence="6 9" id="KW-1133">Transmembrane helix</keyword>
<feature type="domain" description="Rhodanese" evidence="10">
    <location>
        <begin position="423"/>
        <end position="491"/>
    </location>
</feature>
<dbReference type="Pfam" id="PF00581">
    <property type="entry name" value="Rhodanese"/>
    <property type="match status" value="1"/>
</dbReference>
<feature type="transmembrane region" description="Helical" evidence="9">
    <location>
        <begin position="118"/>
        <end position="136"/>
    </location>
</feature>
<evidence type="ECO:0000259" key="11">
    <source>
        <dbReference type="Pfam" id="PF00999"/>
    </source>
</evidence>
<feature type="transmembrane region" description="Helical" evidence="9">
    <location>
        <begin position="282"/>
        <end position="299"/>
    </location>
</feature>
<evidence type="ECO:0000313" key="12">
    <source>
        <dbReference type="EMBL" id="CAA9455987.1"/>
    </source>
</evidence>
<dbReference type="Gene3D" id="1.20.1530.20">
    <property type="match status" value="1"/>
</dbReference>
<dbReference type="InterPro" id="IPR001763">
    <property type="entry name" value="Rhodanese-like_dom"/>
</dbReference>
<dbReference type="GO" id="GO:0015297">
    <property type="term" value="F:antiporter activity"/>
    <property type="evidence" value="ECO:0007669"/>
    <property type="project" value="UniProtKB-KW"/>
</dbReference>
<evidence type="ECO:0000259" key="10">
    <source>
        <dbReference type="Pfam" id="PF00581"/>
    </source>
</evidence>
<dbReference type="InterPro" id="IPR036873">
    <property type="entry name" value="Rhodanese-like_dom_sf"/>
</dbReference>
<keyword evidence="2" id="KW-0813">Transport</keyword>
<evidence type="ECO:0000256" key="6">
    <source>
        <dbReference type="ARBA" id="ARBA00022989"/>
    </source>
</evidence>
<feature type="transmembrane region" description="Helical" evidence="9">
    <location>
        <begin position="89"/>
        <end position="112"/>
    </location>
</feature>